<accession>A0A5J9U4J4</accession>
<protein>
    <submittedName>
        <fullName evidence="3">Uncharacterized protein</fullName>
    </submittedName>
</protein>
<keyword evidence="2" id="KW-0472">Membrane</keyword>
<feature type="transmembrane region" description="Helical" evidence="2">
    <location>
        <begin position="38"/>
        <end position="60"/>
    </location>
</feature>
<gene>
    <name evidence="3" type="ORF">EJB05_34680</name>
</gene>
<organism evidence="3 4">
    <name type="scientific">Eragrostis curvula</name>
    <name type="common">weeping love grass</name>
    <dbReference type="NCBI Taxonomy" id="38414"/>
    <lineage>
        <taxon>Eukaryota</taxon>
        <taxon>Viridiplantae</taxon>
        <taxon>Streptophyta</taxon>
        <taxon>Embryophyta</taxon>
        <taxon>Tracheophyta</taxon>
        <taxon>Spermatophyta</taxon>
        <taxon>Magnoliopsida</taxon>
        <taxon>Liliopsida</taxon>
        <taxon>Poales</taxon>
        <taxon>Poaceae</taxon>
        <taxon>PACMAD clade</taxon>
        <taxon>Chloridoideae</taxon>
        <taxon>Eragrostideae</taxon>
        <taxon>Eragrostidinae</taxon>
        <taxon>Eragrostis</taxon>
    </lineage>
</organism>
<evidence type="ECO:0000256" key="1">
    <source>
        <dbReference type="SAM" id="MobiDB-lite"/>
    </source>
</evidence>
<keyword evidence="4" id="KW-1185">Reference proteome</keyword>
<dbReference type="AlphaFoldDB" id="A0A5J9U4J4"/>
<dbReference type="Gramene" id="TVU18573">
    <property type="protein sequence ID" value="TVU18573"/>
    <property type="gene ID" value="EJB05_34680"/>
</dbReference>
<dbReference type="Proteomes" id="UP000324897">
    <property type="component" value="Chromosome 7"/>
</dbReference>
<evidence type="ECO:0000313" key="3">
    <source>
        <dbReference type="EMBL" id="TVU18573.1"/>
    </source>
</evidence>
<evidence type="ECO:0000313" key="4">
    <source>
        <dbReference type="Proteomes" id="UP000324897"/>
    </source>
</evidence>
<name>A0A5J9U4J4_9POAL</name>
<evidence type="ECO:0000256" key="2">
    <source>
        <dbReference type="SAM" id="Phobius"/>
    </source>
</evidence>
<feature type="compositionally biased region" description="Basic residues" evidence="1">
    <location>
        <begin position="1"/>
        <end position="10"/>
    </location>
</feature>
<keyword evidence="2" id="KW-1133">Transmembrane helix</keyword>
<comment type="caution">
    <text evidence="3">The sequence shown here is derived from an EMBL/GenBank/DDBJ whole genome shotgun (WGS) entry which is preliminary data.</text>
</comment>
<feature type="non-terminal residue" evidence="3">
    <location>
        <position position="1"/>
    </location>
</feature>
<proteinExistence type="predicted"/>
<reference evidence="3 4" key="1">
    <citation type="journal article" date="2019" name="Sci. Rep.">
        <title>A high-quality genome of Eragrostis curvula grass provides insights into Poaceae evolution and supports new strategies to enhance forage quality.</title>
        <authorList>
            <person name="Carballo J."/>
            <person name="Santos B.A.C.M."/>
            <person name="Zappacosta D."/>
            <person name="Garbus I."/>
            <person name="Selva J.P."/>
            <person name="Gallo C.A."/>
            <person name="Diaz A."/>
            <person name="Albertini E."/>
            <person name="Caccamo M."/>
            <person name="Echenique V."/>
        </authorList>
    </citation>
    <scope>NUCLEOTIDE SEQUENCE [LARGE SCALE GENOMIC DNA]</scope>
    <source>
        <strain evidence="4">cv. Victoria</strain>
        <tissue evidence="3">Leaf</tissue>
    </source>
</reference>
<sequence length="136" mass="15051">MRVERHRKIPKSKDASTRRQALSADCTSTPLPFTYGCFAAATVFAIISSAAATVFAVIFLQPQPQLQRNEQAEECADSADSGLNCTEQIAKEERGLGIRHRSACTVEGSSIFDSRLQKWSPSTIPERTWLQCTEDK</sequence>
<keyword evidence="2" id="KW-0812">Transmembrane</keyword>
<dbReference type="EMBL" id="RWGY01000029">
    <property type="protein sequence ID" value="TVU18573.1"/>
    <property type="molecule type" value="Genomic_DNA"/>
</dbReference>
<feature type="region of interest" description="Disordered" evidence="1">
    <location>
        <begin position="1"/>
        <end position="20"/>
    </location>
</feature>